<dbReference type="InterPro" id="IPR006975">
    <property type="entry name" value="NifQ"/>
</dbReference>
<comment type="caution">
    <text evidence="1">The sequence shown here is derived from an EMBL/GenBank/DDBJ whole genome shotgun (WGS) entry which is preliminary data.</text>
</comment>
<sequence length="197" mass="22051">MAACGLDEKLFTYLLERAAAPDEATRPLAAMLARAAGMRLSLERLGWPRAALDRLLARCFPGAAAASLRTALEHAPREFPREAEEIPDLVVLLLEHAAVRDETTLWLARAVALACLGEQHLWQDMRLPHRAALTTLLGQYFPSLVRRNTQDMKWKRFLYKQLCEKEAIACRAPQCTACEDYRDCFGPETVPESVGVC</sequence>
<gene>
    <name evidence="1" type="ORF">GV368_03635</name>
</gene>
<proteinExistence type="predicted"/>
<dbReference type="Proteomes" id="UP000669605">
    <property type="component" value="Unassembled WGS sequence"/>
</dbReference>
<dbReference type="EMBL" id="JAAAUB010000003">
    <property type="protein sequence ID" value="NMH16210.1"/>
    <property type="molecule type" value="Genomic_DNA"/>
</dbReference>
<evidence type="ECO:0000313" key="1">
    <source>
        <dbReference type="EMBL" id="NMH16210.1"/>
    </source>
</evidence>
<dbReference type="RefSeq" id="WP_169115491.1">
    <property type="nucleotide sequence ID" value="NZ_JAAAUB010000003.1"/>
</dbReference>
<accession>A0ABX1QMA2</accession>
<protein>
    <submittedName>
        <fullName evidence="1">Nitrogen fixation protein NifQ</fullName>
    </submittedName>
</protein>
<reference evidence="1 2" key="1">
    <citation type="journal article" date="2020" name="Curr. Microbiol.">
        <title>Tepidiphilus baoligensis sp. nov., a Novel Bacterium of the Family Hydrogenophilaceae Isolated from an Oil Reservoir.</title>
        <authorList>
            <person name="Zhang X."/>
            <person name="Wang G."/>
            <person name="Ma X."/>
            <person name="Yu J."/>
            <person name="You J."/>
            <person name="Xue Y."/>
            <person name="Ma Y."/>
        </authorList>
    </citation>
    <scope>NUCLEOTIDE SEQUENCE [LARGE SCALE GENOMIC DNA]</scope>
    <source>
        <strain evidence="1 2">B18-69</strain>
    </source>
</reference>
<organism evidence="1 2">
    <name type="scientific">Tepidiphilus baoligensis</name>
    <dbReference type="NCBI Taxonomy" id="2698687"/>
    <lineage>
        <taxon>Bacteria</taxon>
        <taxon>Pseudomonadati</taxon>
        <taxon>Pseudomonadota</taxon>
        <taxon>Hydrogenophilia</taxon>
        <taxon>Hydrogenophilales</taxon>
        <taxon>Hydrogenophilaceae</taxon>
        <taxon>Tepidiphilus</taxon>
    </lineage>
</organism>
<dbReference type="Pfam" id="PF04891">
    <property type="entry name" value="NifQ"/>
    <property type="match status" value="1"/>
</dbReference>
<keyword evidence="2" id="KW-1185">Reference proteome</keyword>
<name>A0ABX1QMA2_9PROT</name>
<evidence type="ECO:0000313" key="2">
    <source>
        <dbReference type="Proteomes" id="UP000669605"/>
    </source>
</evidence>